<reference evidence="2 3" key="1">
    <citation type="journal article" date="2022" name="Int. J. Syst. Evol. Microbiol.">
        <title>Flavobacterium ammonificans sp. nov. and Flavobacterium ammoniigenes sp. nov., ammonifying bacteria isolated from surface river water.</title>
        <authorList>
            <person name="Watanabe K."/>
            <person name="Kitamura T."/>
            <person name="Ogata Y."/>
            <person name="Shindo C."/>
            <person name="Suda W."/>
        </authorList>
    </citation>
    <scope>NUCLEOTIDE SEQUENCE [LARGE SCALE GENOMIC DNA]</scope>
    <source>
        <strain evidence="2 3">GENT5</strain>
    </source>
</reference>
<gene>
    <name evidence="2" type="ORF">GENT5_05680</name>
</gene>
<dbReference type="EMBL" id="AP025184">
    <property type="protein sequence ID" value="BDB54263.1"/>
    <property type="molecule type" value="Genomic_DNA"/>
</dbReference>
<dbReference type="InterPro" id="IPR046290">
    <property type="entry name" value="DUF6327"/>
</dbReference>
<keyword evidence="1" id="KW-1133">Transmembrane helix</keyword>
<dbReference type="RefSeq" id="WP_229318007.1">
    <property type="nucleotide sequence ID" value="NZ_AP025184.1"/>
</dbReference>
<keyword evidence="1" id="KW-0812">Transmembrane</keyword>
<evidence type="ECO:0000313" key="2">
    <source>
        <dbReference type="EMBL" id="BDB54263.1"/>
    </source>
</evidence>
<reference evidence="2 3" key="2">
    <citation type="journal article" date="2022" name="Microorganisms">
        <title>Complete Genome Sequences of Two Flavobacterium ammonificans Strains and a Flavobacterium ammoniigenes Strain of Ammonifying Bacterioplankton Isolated from Surface River Water.</title>
        <authorList>
            <person name="Suda W."/>
            <person name="Ogata Y."/>
            <person name="Shindo C."/>
            <person name="Watanabe K."/>
        </authorList>
    </citation>
    <scope>NUCLEOTIDE SEQUENCE [LARGE SCALE GENOMIC DNA]</scope>
    <source>
        <strain evidence="2 3">GENT5</strain>
    </source>
</reference>
<feature type="transmembrane region" description="Helical" evidence="1">
    <location>
        <begin position="60"/>
        <end position="77"/>
    </location>
</feature>
<keyword evidence="3" id="KW-1185">Reference proteome</keyword>
<proteinExistence type="predicted"/>
<sequence>MAKKYSSYDQINADLEMIKLEREIHLQHILLNVEKTKESIQPENLFKEALKSLQFKLSSSYGMILQIAIPYFINWLIHKKRGD</sequence>
<protein>
    <submittedName>
        <fullName evidence="2">Uncharacterized protein</fullName>
    </submittedName>
</protein>
<keyword evidence="1" id="KW-0472">Membrane</keyword>
<dbReference type="Proteomes" id="UP001319867">
    <property type="component" value="Chromosome"/>
</dbReference>
<name>A0ABM7V414_9FLAO</name>
<organism evidence="2 3">
    <name type="scientific">Flavobacterium ammoniigenes</name>
    <dbReference type="NCBI Taxonomy" id="1751095"/>
    <lineage>
        <taxon>Bacteria</taxon>
        <taxon>Pseudomonadati</taxon>
        <taxon>Bacteroidota</taxon>
        <taxon>Flavobacteriia</taxon>
        <taxon>Flavobacteriales</taxon>
        <taxon>Flavobacteriaceae</taxon>
        <taxon>Flavobacterium</taxon>
    </lineage>
</organism>
<evidence type="ECO:0000313" key="3">
    <source>
        <dbReference type="Proteomes" id="UP001319867"/>
    </source>
</evidence>
<evidence type="ECO:0000256" key="1">
    <source>
        <dbReference type="SAM" id="Phobius"/>
    </source>
</evidence>
<dbReference type="Pfam" id="PF19852">
    <property type="entry name" value="DUF6327"/>
    <property type="match status" value="1"/>
</dbReference>
<accession>A0ABM7V414</accession>